<organism evidence="2 3">
    <name type="scientific">Pristionchus mayeri</name>
    <dbReference type="NCBI Taxonomy" id="1317129"/>
    <lineage>
        <taxon>Eukaryota</taxon>
        <taxon>Metazoa</taxon>
        <taxon>Ecdysozoa</taxon>
        <taxon>Nematoda</taxon>
        <taxon>Chromadorea</taxon>
        <taxon>Rhabditida</taxon>
        <taxon>Rhabditina</taxon>
        <taxon>Diplogasteromorpha</taxon>
        <taxon>Diplogasteroidea</taxon>
        <taxon>Neodiplogasteridae</taxon>
        <taxon>Pristionchus</taxon>
    </lineage>
</organism>
<evidence type="ECO:0000256" key="1">
    <source>
        <dbReference type="SAM" id="MobiDB-lite"/>
    </source>
</evidence>
<name>A0AAN4ZLB2_9BILA</name>
<evidence type="ECO:0000313" key="3">
    <source>
        <dbReference type="Proteomes" id="UP001328107"/>
    </source>
</evidence>
<gene>
    <name evidence="2" type="ORF">PMAYCL1PPCAC_12174</name>
</gene>
<protein>
    <submittedName>
        <fullName evidence="2">Uncharacterized protein</fullName>
    </submittedName>
</protein>
<accession>A0AAN4ZLB2</accession>
<feature type="region of interest" description="Disordered" evidence="1">
    <location>
        <begin position="115"/>
        <end position="134"/>
    </location>
</feature>
<dbReference type="AlphaFoldDB" id="A0AAN4ZLB2"/>
<sequence>YCKIQLYRKRFQSIYNIRGIIWCNVFSSSDLSIRRSLVHPLCVLIIRVVGKLLLSEPESNFPGSSSLRVAPVAYIPASCLAEVSTNGSRSGLEWVSSSQHCSPLSYDIHPLPDHGDERSRSHVGHQFGEEGTLT</sequence>
<feature type="non-terminal residue" evidence="2">
    <location>
        <position position="1"/>
    </location>
</feature>
<comment type="caution">
    <text evidence="2">The sequence shown here is derived from an EMBL/GenBank/DDBJ whole genome shotgun (WGS) entry which is preliminary data.</text>
</comment>
<dbReference type="Proteomes" id="UP001328107">
    <property type="component" value="Unassembled WGS sequence"/>
</dbReference>
<evidence type="ECO:0000313" key="2">
    <source>
        <dbReference type="EMBL" id="GMR41979.1"/>
    </source>
</evidence>
<keyword evidence="3" id="KW-1185">Reference proteome</keyword>
<dbReference type="EMBL" id="BTRK01000003">
    <property type="protein sequence ID" value="GMR41979.1"/>
    <property type="molecule type" value="Genomic_DNA"/>
</dbReference>
<proteinExistence type="predicted"/>
<reference evidence="3" key="1">
    <citation type="submission" date="2022-10" db="EMBL/GenBank/DDBJ databases">
        <title>Genome assembly of Pristionchus species.</title>
        <authorList>
            <person name="Yoshida K."/>
            <person name="Sommer R.J."/>
        </authorList>
    </citation>
    <scope>NUCLEOTIDE SEQUENCE [LARGE SCALE GENOMIC DNA]</scope>
    <source>
        <strain evidence="3">RS5460</strain>
    </source>
</reference>